<proteinExistence type="predicted"/>
<dbReference type="PANTHER" id="PTHR33525:SF4">
    <property type="entry name" value="CYCLIC DI-GMP PHOSPHODIESTERASE CDGJ"/>
    <property type="match status" value="1"/>
</dbReference>
<dbReference type="InterPro" id="IPR013976">
    <property type="entry name" value="HDOD"/>
</dbReference>
<dbReference type="SUPFAM" id="SSF109604">
    <property type="entry name" value="HD-domain/PDEase-like"/>
    <property type="match status" value="1"/>
</dbReference>
<dbReference type="AlphaFoldDB" id="A0A655YBE2"/>
<dbReference type="Gene3D" id="1.10.3210.10">
    <property type="entry name" value="Hypothetical protein af1432"/>
    <property type="match status" value="1"/>
</dbReference>
<accession>A0A655YBE2</accession>
<gene>
    <name evidence="1" type="ORF">ERS013200_01640</name>
</gene>
<dbReference type="PROSITE" id="PS50883">
    <property type="entry name" value="EAL"/>
    <property type="match status" value="1"/>
</dbReference>
<dbReference type="InterPro" id="IPR035919">
    <property type="entry name" value="EAL_sf"/>
</dbReference>
<organism evidence="1 2">
    <name type="scientific">Vibrio cholerae</name>
    <dbReference type="NCBI Taxonomy" id="666"/>
    <lineage>
        <taxon>Bacteria</taxon>
        <taxon>Pseudomonadati</taxon>
        <taxon>Pseudomonadota</taxon>
        <taxon>Gammaproteobacteria</taxon>
        <taxon>Vibrionales</taxon>
        <taxon>Vibrionaceae</taxon>
        <taxon>Vibrio</taxon>
    </lineage>
</organism>
<evidence type="ECO:0000313" key="1">
    <source>
        <dbReference type="EMBL" id="CSC53759.1"/>
    </source>
</evidence>
<dbReference type="InterPro" id="IPR052340">
    <property type="entry name" value="RNase_Y/CdgJ"/>
</dbReference>
<sequence>MAMGLDKACEFVRGRLAQGSRRRFLAERVETEDEFHQARHAGFTFFQGYFFSKPEIIKQRYVSPEHVIAMQLFREVCQPEVDYVRVERLVAQDIALSYKLLRFVNTMSDRISVSISSFRQALVYLGQDKLRIFVSLAVASYISSKKPKELYNLSLQRAQFCQLMATHTHFKAHREQAFLIGMFSVLDALLDTSIEQLVEQLPLADDVKLALREREGPLGTLLDLEECFEKADWQGVEQHCLELGFDLEDVRQELIEAQRWSQDINRLI</sequence>
<dbReference type="PANTHER" id="PTHR33525">
    <property type="match status" value="1"/>
</dbReference>
<dbReference type="EMBL" id="CWQY01000008">
    <property type="protein sequence ID" value="CSC53759.1"/>
    <property type="molecule type" value="Genomic_DNA"/>
</dbReference>
<dbReference type="SUPFAM" id="SSF141868">
    <property type="entry name" value="EAL domain-like"/>
    <property type="match status" value="1"/>
</dbReference>
<dbReference type="Gene3D" id="3.20.20.450">
    <property type="entry name" value="EAL domain"/>
    <property type="match status" value="1"/>
</dbReference>
<dbReference type="Proteomes" id="UP000041770">
    <property type="component" value="Unassembled WGS sequence"/>
</dbReference>
<dbReference type="Pfam" id="PF08668">
    <property type="entry name" value="HDOD"/>
    <property type="match status" value="1"/>
</dbReference>
<protein>
    <submittedName>
        <fullName evidence="1">HD-GYP/EAL family protein</fullName>
    </submittedName>
</protein>
<evidence type="ECO:0000313" key="2">
    <source>
        <dbReference type="Proteomes" id="UP000041770"/>
    </source>
</evidence>
<dbReference type="InterPro" id="IPR001633">
    <property type="entry name" value="EAL_dom"/>
</dbReference>
<reference evidence="1 2" key="1">
    <citation type="submission" date="2015-07" db="EMBL/GenBank/DDBJ databases">
        <authorList>
            <consortium name="Pathogen Informatics"/>
        </authorList>
    </citation>
    <scope>NUCLEOTIDE SEQUENCE [LARGE SCALE GENOMIC DNA]</scope>
    <source>
        <strain evidence="1 2">A316</strain>
    </source>
</reference>
<dbReference type="PROSITE" id="PS51833">
    <property type="entry name" value="HDOD"/>
    <property type="match status" value="1"/>
</dbReference>
<name>A0A655YBE2_VIBCL</name>